<gene>
    <name evidence="1" type="ORF">MLD38_016550</name>
</gene>
<keyword evidence="2" id="KW-1185">Reference proteome</keyword>
<comment type="caution">
    <text evidence="1">The sequence shown here is derived from an EMBL/GenBank/DDBJ whole genome shotgun (WGS) entry which is preliminary data.</text>
</comment>
<sequence>MTTSRNMDFLSATPSILSFDHLDEFFQFSPLDSFAHQDDVSLSSLLQEGDCQGGGGGGGGAGSGSSSAEAVIIPSPGQRQRKQRSRKRTSPYDTCRSANDAAAADGNGANKKVIHRDIERQRRKEMAALYGSLRSHLSVELLKGKQSVSDHVHQAVNYIRHQQNKIRVLSEKRDELKRRTELRADQPDSTELPGQSCFDPRDTVIVNPCLEGVEIIINTSGRQGIPTSGILKVLMRGGLDIIRTNSTQLNERVVHSIHAKVEDRGNVNLADIHQKLMSLRAR</sequence>
<evidence type="ECO:0000313" key="2">
    <source>
        <dbReference type="Proteomes" id="UP001057402"/>
    </source>
</evidence>
<reference evidence="2" key="1">
    <citation type="journal article" date="2023" name="Front. Plant Sci.">
        <title>Chromosomal-level genome assembly of Melastoma candidum provides insights into trichome evolution.</title>
        <authorList>
            <person name="Zhong Y."/>
            <person name="Wu W."/>
            <person name="Sun C."/>
            <person name="Zou P."/>
            <person name="Liu Y."/>
            <person name="Dai S."/>
            <person name="Zhou R."/>
        </authorList>
    </citation>
    <scope>NUCLEOTIDE SEQUENCE [LARGE SCALE GENOMIC DNA]</scope>
</reference>
<protein>
    <submittedName>
        <fullName evidence="1">Uncharacterized protein</fullName>
    </submittedName>
</protein>
<accession>A0ACB9QVY7</accession>
<dbReference type="Proteomes" id="UP001057402">
    <property type="component" value="Chromosome 5"/>
</dbReference>
<organism evidence="1 2">
    <name type="scientific">Melastoma candidum</name>
    <dbReference type="NCBI Taxonomy" id="119954"/>
    <lineage>
        <taxon>Eukaryota</taxon>
        <taxon>Viridiplantae</taxon>
        <taxon>Streptophyta</taxon>
        <taxon>Embryophyta</taxon>
        <taxon>Tracheophyta</taxon>
        <taxon>Spermatophyta</taxon>
        <taxon>Magnoliopsida</taxon>
        <taxon>eudicotyledons</taxon>
        <taxon>Gunneridae</taxon>
        <taxon>Pentapetalae</taxon>
        <taxon>rosids</taxon>
        <taxon>malvids</taxon>
        <taxon>Myrtales</taxon>
        <taxon>Melastomataceae</taxon>
        <taxon>Melastomatoideae</taxon>
        <taxon>Melastomateae</taxon>
        <taxon>Melastoma</taxon>
    </lineage>
</organism>
<evidence type="ECO:0000313" key="1">
    <source>
        <dbReference type="EMBL" id="KAI4367927.1"/>
    </source>
</evidence>
<dbReference type="EMBL" id="CM042884">
    <property type="protein sequence ID" value="KAI4367927.1"/>
    <property type="molecule type" value="Genomic_DNA"/>
</dbReference>
<name>A0ACB9QVY7_9MYRT</name>
<proteinExistence type="predicted"/>